<evidence type="ECO:0000313" key="2">
    <source>
        <dbReference type="EMBL" id="KAL2841795.1"/>
    </source>
</evidence>
<keyword evidence="1" id="KW-0472">Membrane</keyword>
<dbReference type="EMBL" id="JBFXLR010000055">
    <property type="protein sequence ID" value="KAL2841795.1"/>
    <property type="molecule type" value="Genomic_DNA"/>
</dbReference>
<dbReference type="RefSeq" id="XP_070894751.1">
    <property type="nucleotide sequence ID" value="XM_071037030.1"/>
</dbReference>
<reference evidence="2 3" key="1">
    <citation type="submission" date="2024-07" db="EMBL/GenBank/DDBJ databases">
        <title>Section-level genome sequencing and comparative genomics of Aspergillus sections Usti and Cavernicolus.</title>
        <authorList>
            <consortium name="Lawrence Berkeley National Laboratory"/>
            <person name="Nybo J.L."/>
            <person name="Vesth T.C."/>
            <person name="Theobald S."/>
            <person name="Frisvad J.C."/>
            <person name="Larsen T.O."/>
            <person name="Kjaerboelling I."/>
            <person name="Rothschild-Mancinelli K."/>
            <person name="Lyhne E.K."/>
            <person name="Kogle M.E."/>
            <person name="Barry K."/>
            <person name="Clum A."/>
            <person name="Na H."/>
            <person name="Ledsgaard L."/>
            <person name="Lin J."/>
            <person name="Lipzen A."/>
            <person name="Kuo A."/>
            <person name="Riley R."/>
            <person name="Mondo S."/>
            <person name="LaButti K."/>
            <person name="Haridas S."/>
            <person name="Pangalinan J."/>
            <person name="Salamov A.A."/>
            <person name="Simmons B.A."/>
            <person name="Magnuson J.K."/>
            <person name="Chen J."/>
            <person name="Drula E."/>
            <person name="Henrissat B."/>
            <person name="Wiebenga A."/>
            <person name="Lubbers R.J."/>
            <person name="Gomes A.C."/>
            <person name="Macurrencykelacurrency M.R."/>
            <person name="Stajich J."/>
            <person name="Grigoriev I.V."/>
            <person name="Mortensen U.H."/>
            <person name="De vries R.P."/>
            <person name="Baker S.E."/>
            <person name="Andersen M.R."/>
        </authorList>
    </citation>
    <scope>NUCLEOTIDE SEQUENCE [LARGE SCALE GENOMIC DNA]</scope>
    <source>
        <strain evidence="2 3">CBS 756.74</strain>
    </source>
</reference>
<organism evidence="2 3">
    <name type="scientific">Aspergillus pseudodeflectus</name>
    <dbReference type="NCBI Taxonomy" id="176178"/>
    <lineage>
        <taxon>Eukaryota</taxon>
        <taxon>Fungi</taxon>
        <taxon>Dikarya</taxon>
        <taxon>Ascomycota</taxon>
        <taxon>Pezizomycotina</taxon>
        <taxon>Eurotiomycetes</taxon>
        <taxon>Eurotiomycetidae</taxon>
        <taxon>Eurotiales</taxon>
        <taxon>Aspergillaceae</taxon>
        <taxon>Aspergillus</taxon>
        <taxon>Aspergillus subgen. Nidulantes</taxon>
    </lineage>
</organism>
<sequence>MWAATVGVSRDWCTLALAEPSMIHPFFSSSRISNLDSSALTLFSLDIRLPRLSLAYYYCSHFSSCLLGLLLLVLHSYTRSHYYCRLRINSPSGRISILSAVSAQAFLLEPLSS</sequence>
<protein>
    <submittedName>
        <fullName evidence="2">Uncharacterized protein</fullName>
    </submittedName>
</protein>
<gene>
    <name evidence="2" type="ORF">BJX68DRAFT_169258</name>
</gene>
<evidence type="ECO:0000256" key="1">
    <source>
        <dbReference type="SAM" id="Phobius"/>
    </source>
</evidence>
<proteinExistence type="predicted"/>
<dbReference type="Proteomes" id="UP001610444">
    <property type="component" value="Unassembled WGS sequence"/>
</dbReference>
<dbReference type="GeneID" id="98152194"/>
<evidence type="ECO:0000313" key="3">
    <source>
        <dbReference type="Proteomes" id="UP001610444"/>
    </source>
</evidence>
<feature type="transmembrane region" description="Helical" evidence="1">
    <location>
        <begin position="55"/>
        <end position="77"/>
    </location>
</feature>
<name>A0ABR4JP42_9EURO</name>
<keyword evidence="1" id="KW-1133">Transmembrane helix</keyword>
<comment type="caution">
    <text evidence="2">The sequence shown here is derived from an EMBL/GenBank/DDBJ whole genome shotgun (WGS) entry which is preliminary data.</text>
</comment>
<accession>A0ABR4JP42</accession>
<keyword evidence="1" id="KW-0812">Transmembrane</keyword>
<keyword evidence="3" id="KW-1185">Reference proteome</keyword>